<sequence length="520" mass="56411">MRHLFPLFLVLSCLLTFLPGCEPKEDLVQTSGSLEFATDTVKFDTVFTTIQTVTKRLWVYNRNSGAVKTDVSLAGKLGTTYSLIINGDAGPSISGITIRGKDSLLVLVRAVLGDNGKDIKPFLLEDQVNFRTNGNEQNVKVLAFGQNAYFHRADYITANTTWRTDKPHVIINANKVLPGATTPSLFGVLVGQGVTLTIPKGARIYSHAGSYIQVNGTLRVNDDFVPGTGLTDTVKAKNLNLVRFQGDRLEPFYADIPSQWGGIIFTSTSRNNSIRYAEIKNATFGALLYNRDALPAHPNLTLNNTVFRNISGSNVSFANANPGTGGGVISYSGDVTATNCLFTNCGEYAMVGIGGTYNLNFCTIANYTPAFRRETSSLTFTNVDDALKNPPKMTTSVTIRNSIVWGSFEDELFLQNNGDAGFTFNILNSLLRTKEYQATTDATGKPGLALAARANIVNKDPLFVRTSLTSSQADYSLQATSPATSPRQPIAPGSTILLRDLINLPRNNPNMPSLGAYEHK</sequence>
<gene>
    <name evidence="1" type="ORF">AAFH49_06625</name>
</gene>
<keyword evidence="2" id="KW-1185">Reference proteome</keyword>
<evidence type="ECO:0000313" key="1">
    <source>
        <dbReference type="EMBL" id="MEL5993877.1"/>
    </source>
</evidence>
<evidence type="ECO:0000313" key="2">
    <source>
        <dbReference type="Proteomes" id="UP001479606"/>
    </source>
</evidence>
<organism evidence="1 2">
    <name type="scientific">Hymenobacter segetis</name>
    <dbReference type="NCBI Taxonomy" id="2025509"/>
    <lineage>
        <taxon>Bacteria</taxon>
        <taxon>Pseudomonadati</taxon>
        <taxon>Bacteroidota</taxon>
        <taxon>Cytophagia</taxon>
        <taxon>Cytophagales</taxon>
        <taxon>Hymenobacteraceae</taxon>
        <taxon>Hymenobacter</taxon>
    </lineage>
</organism>
<name>A0ABU9LUS0_9BACT</name>
<dbReference type="InterPro" id="IPR011050">
    <property type="entry name" value="Pectin_lyase_fold/virulence"/>
</dbReference>
<dbReference type="RefSeq" id="WP_342296770.1">
    <property type="nucleotide sequence ID" value="NZ_JBCEVZ010000011.1"/>
</dbReference>
<comment type="caution">
    <text evidence="1">The sequence shown here is derived from an EMBL/GenBank/DDBJ whole genome shotgun (WGS) entry which is preliminary data.</text>
</comment>
<protein>
    <recommendedName>
        <fullName evidence="3">Right handed beta helix domain-containing protein</fullName>
    </recommendedName>
</protein>
<evidence type="ECO:0008006" key="3">
    <source>
        <dbReference type="Google" id="ProtNLM"/>
    </source>
</evidence>
<dbReference type="SUPFAM" id="SSF51126">
    <property type="entry name" value="Pectin lyase-like"/>
    <property type="match status" value="1"/>
</dbReference>
<proteinExistence type="predicted"/>
<reference evidence="1 2" key="1">
    <citation type="journal article" date="2018" name="Arch. Microbiol.">
        <title>Hymenobacter segetis sp. nov., isolated from soil.</title>
        <authorList>
            <person name="Ten L.N."/>
            <person name="Lim S.J."/>
            <person name="Kim B.O."/>
            <person name="Kang I.K."/>
            <person name="Jung H.Y."/>
        </authorList>
    </citation>
    <scope>NUCLEOTIDE SEQUENCE [LARGE SCALE GENOMIC DNA]</scope>
    <source>
        <strain evidence="1 2">S7-3-11</strain>
    </source>
</reference>
<dbReference type="EMBL" id="JBCEVZ010000011">
    <property type="protein sequence ID" value="MEL5993877.1"/>
    <property type="molecule type" value="Genomic_DNA"/>
</dbReference>
<dbReference type="Proteomes" id="UP001479606">
    <property type="component" value="Unassembled WGS sequence"/>
</dbReference>
<accession>A0ABU9LUS0</accession>